<keyword evidence="10" id="KW-0067">ATP-binding</keyword>
<keyword evidence="6" id="KW-0808">Transferase</keyword>
<dbReference type="SMART" id="SM00387">
    <property type="entry name" value="HATPase_c"/>
    <property type="match status" value="1"/>
</dbReference>
<dbReference type="InterPro" id="IPR005467">
    <property type="entry name" value="His_kinase_dom"/>
</dbReference>
<comment type="subcellular location">
    <subcellularLocation>
        <location evidence="2">Cell membrane</location>
        <topology evidence="2">Multi-pass membrane protein</topology>
    </subcellularLocation>
</comment>
<keyword evidence="4" id="KW-1003">Cell membrane</keyword>
<dbReference type="EC" id="2.7.13.3" evidence="3"/>
<feature type="domain" description="HAMP" evidence="16">
    <location>
        <begin position="197"/>
        <end position="249"/>
    </location>
</feature>
<evidence type="ECO:0000256" key="1">
    <source>
        <dbReference type="ARBA" id="ARBA00000085"/>
    </source>
</evidence>
<dbReference type="InterPro" id="IPR003660">
    <property type="entry name" value="HAMP_dom"/>
</dbReference>
<accession>A0ABX2DZ03</accession>
<keyword evidence="8" id="KW-0547">Nucleotide-binding</keyword>
<feature type="domain" description="Histidine kinase" evidence="15">
    <location>
        <begin position="264"/>
        <end position="484"/>
    </location>
</feature>
<dbReference type="InterPro" id="IPR036097">
    <property type="entry name" value="HisK_dim/P_sf"/>
</dbReference>
<dbReference type="EMBL" id="JABMKX010000024">
    <property type="protein sequence ID" value="NQX49307.1"/>
    <property type="molecule type" value="Genomic_DNA"/>
</dbReference>
<dbReference type="CDD" id="cd00082">
    <property type="entry name" value="HisKA"/>
    <property type="match status" value="1"/>
</dbReference>
<evidence type="ECO:0000256" key="3">
    <source>
        <dbReference type="ARBA" id="ARBA00012438"/>
    </source>
</evidence>
<name>A0ABX2DZ03_9BACL</name>
<dbReference type="SMART" id="SM00304">
    <property type="entry name" value="HAMP"/>
    <property type="match status" value="1"/>
</dbReference>
<dbReference type="SUPFAM" id="SSF158472">
    <property type="entry name" value="HAMP domain-like"/>
    <property type="match status" value="1"/>
</dbReference>
<evidence type="ECO:0000256" key="8">
    <source>
        <dbReference type="ARBA" id="ARBA00022741"/>
    </source>
</evidence>
<dbReference type="SUPFAM" id="SSF47384">
    <property type="entry name" value="Homodimeric domain of signal transducing histidine kinase"/>
    <property type="match status" value="1"/>
</dbReference>
<keyword evidence="13 14" id="KW-0472">Membrane</keyword>
<evidence type="ECO:0000313" key="17">
    <source>
        <dbReference type="EMBL" id="NQX49307.1"/>
    </source>
</evidence>
<evidence type="ECO:0000256" key="13">
    <source>
        <dbReference type="ARBA" id="ARBA00023136"/>
    </source>
</evidence>
<evidence type="ECO:0000256" key="11">
    <source>
        <dbReference type="ARBA" id="ARBA00022989"/>
    </source>
</evidence>
<dbReference type="InterPro" id="IPR003661">
    <property type="entry name" value="HisK_dim/P_dom"/>
</dbReference>
<dbReference type="GO" id="GO:0016301">
    <property type="term" value="F:kinase activity"/>
    <property type="evidence" value="ECO:0007669"/>
    <property type="project" value="UniProtKB-KW"/>
</dbReference>
<protein>
    <recommendedName>
        <fullName evidence="3">histidine kinase</fullName>
        <ecNumber evidence="3">2.7.13.3</ecNumber>
    </recommendedName>
</protein>
<dbReference type="Pfam" id="PF02518">
    <property type="entry name" value="HATPase_c"/>
    <property type="match status" value="1"/>
</dbReference>
<sequence>MYWSRWFKAWFASAVICIIIFIASGAWIIYTLAHQEQDAQPSYVVNQARVQVSELMYLLEEHHEELEQAIDSSVIREELRAWSQQQNLSLLYAGLDGTVLFHSANPLPSGKDKLNLKHELHYDVYSARTDGNAFRLAFPVIDPDSGRQAGNAIFTLSASDVAYRQASSFPVTATVLMAASLLFLLLLLLQLRNKVNRNLLQPINQLKDHSEAILKGNYEQKAEHTRQDEIGELYAVFDQMRGEIMELSLQREAQDTAQKELITNISHDLKTPLTAVKAYIDAIQDGVCPDLPSVMEYMNIIQTQTNKMAGLVEDLLVHALRDLGQISVNPVECYSREIFENILKPMGPYIRTSGVEFIEPSEIPNVLIRIDPVRMEQLLSNLIANALKHTSANDSIRIEISRQHNQLQLTISDTGEGILEQDMPFIFERYFQGRAPSQYAKGFTEGTGLGLSICKHIIEAHQGSISFKSLKHQGTEFYLTLPLC</sequence>
<comment type="caution">
    <text evidence="17">The sequence shown here is derived from an EMBL/GenBank/DDBJ whole genome shotgun (WGS) entry which is preliminary data.</text>
</comment>
<dbReference type="CDD" id="cd00075">
    <property type="entry name" value="HATPase"/>
    <property type="match status" value="1"/>
</dbReference>
<organism evidence="17 18">
    <name type="scientific">Paenibacillus tritici</name>
    <dbReference type="NCBI Taxonomy" id="1873425"/>
    <lineage>
        <taxon>Bacteria</taxon>
        <taxon>Bacillati</taxon>
        <taxon>Bacillota</taxon>
        <taxon>Bacilli</taxon>
        <taxon>Bacillales</taxon>
        <taxon>Paenibacillaceae</taxon>
        <taxon>Paenibacillus</taxon>
    </lineage>
</organism>
<dbReference type="PANTHER" id="PTHR45528">
    <property type="entry name" value="SENSOR HISTIDINE KINASE CPXA"/>
    <property type="match status" value="1"/>
</dbReference>
<evidence type="ECO:0000256" key="6">
    <source>
        <dbReference type="ARBA" id="ARBA00022679"/>
    </source>
</evidence>
<evidence type="ECO:0000256" key="14">
    <source>
        <dbReference type="SAM" id="Phobius"/>
    </source>
</evidence>
<comment type="catalytic activity">
    <reaction evidence="1">
        <text>ATP + protein L-histidine = ADP + protein N-phospho-L-histidine.</text>
        <dbReference type="EC" id="2.7.13.3"/>
    </reaction>
</comment>
<reference evidence="17 18" key="1">
    <citation type="submission" date="2020-05" db="EMBL/GenBank/DDBJ databases">
        <title>Paenibacillus glebae, sp. nov., Paenibacillus humi sp. nov., Paenibacillus pedi sp. nov., Paenibacillus terrestris sp. nov. and Paenibacillus terricola sp. nov., isolated from a forest top soil sample.</title>
        <authorList>
            <person name="Qi S."/>
            <person name="Carlier A."/>
            <person name="Cnockaert M."/>
            <person name="Vandamme P."/>
        </authorList>
    </citation>
    <scope>NUCLEOTIDE SEQUENCE [LARGE SCALE GENOMIC DNA]</scope>
    <source>
        <strain evidence="17 18">LMG 29502</strain>
    </source>
</reference>
<evidence type="ECO:0000313" key="18">
    <source>
        <dbReference type="Proteomes" id="UP000711047"/>
    </source>
</evidence>
<evidence type="ECO:0000256" key="10">
    <source>
        <dbReference type="ARBA" id="ARBA00022840"/>
    </source>
</evidence>
<dbReference type="SUPFAM" id="SSF55874">
    <property type="entry name" value="ATPase domain of HSP90 chaperone/DNA topoisomerase II/histidine kinase"/>
    <property type="match status" value="1"/>
</dbReference>
<dbReference type="PROSITE" id="PS50885">
    <property type="entry name" value="HAMP"/>
    <property type="match status" value="1"/>
</dbReference>
<evidence type="ECO:0000256" key="7">
    <source>
        <dbReference type="ARBA" id="ARBA00022692"/>
    </source>
</evidence>
<dbReference type="InterPro" id="IPR003594">
    <property type="entry name" value="HATPase_dom"/>
</dbReference>
<dbReference type="Gene3D" id="6.10.340.10">
    <property type="match status" value="1"/>
</dbReference>
<keyword evidence="11 14" id="KW-1133">Transmembrane helix</keyword>
<evidence type="ECO:0000256" key="2">
    <source>
        <dbReference type="ARBA" id="ARBA00004651"/>
    </source>
</evidence>
<feature type="transmembrane region" description="Helical" evidence="14">
    <location>
        <begin position="169"/>
        <end position="189"/>
    </location>
</feature>
<feature type="transmembrane region" description="Helical" evidence="14">
    <location>
        <begin position="9"/>
        <end position="30"/>
    </location>
</feature>
<keyword evidence="9 17" id="KW-0418">Kinase</keyword>
<dbReference type="PANTHER" id="PTHR45528:SF1">
    <property type="entry name" value="SENSOR HISTIDINE KINASE CPXA"/>
    <property type="match status" value="1"/>
</dbReference>
<keyword evidence="5" id="KW-0597">Phosphoprotein</keyword>
<gene>
    <name evidence="17" type="ORF">HQN87_28720</name>
</gene>
<dbReference type="InterPro" id="IPR004358">
    <property type="entry name" value="Sig_transdc_His_kin-like_C"/>
</dbReference>
<dbReference type="Pfam" id="PF00512">
    <property type="entry name" value="HisKA"/>
    <property type="match status" value="1"/>
</dbReference>
<dbReference type="CDD" id="cd06225">
    <property type="entry name" value="HAMP"/>
    <property type="match status" value="1"/>
</dbReference>
<proteinExistence type="predicted"/>
<keyword evidence="7 14" id="KW-0812">Transmembrane</keyword>
<dbReference type="Gene3D" id="1.10.287.130">
    <property type="match status" value="1"/>
</dbReference>
<dbReference type="Pfam" id="PF00672">
    <property type="entry name" value="HAMP"/>
    <property type="match status" value="1"/>
</dbReference>
<dbReference type="Gene3D" id="3.30.565.10">
    <property type="entry name" value="Histidine kinase-like ATPase, C-terminal domain"/>
    <property type="match status" value="1"/>
</dbReference>
<keyword evidence="12" id="KW-0902">Two-component regulatory system</keyword>
<evidence type="ECO:0000256" key="4">
    <source>
        <dbReference type="ARBA" id="ARBA00022475"/>
    </source>
</evidence>
<evidence type="ECO:0000256" key="12">
    <source>
        <dbReference type="ARBA" id="ARBA00023012"/>
    </source>
</evidence>
<evidence type="ECO:0000256" key="9">
    <source>
        <dbReference type="ARBA" id="ARBA00022777"/>
    </source>
</evidence>
<dbReference type="InterPro" id="IPR036890">
    <property type="entry name" value="HATPase_C_sf"/>
</dbReference>
<keyword evidence="18" id="KW-1185">Reference proteome</keyword>
<dbReference type="InterPro" id="IPR050398">
    <property type="entry name" value="HssS/ArlS-like"/>
</dbReference>
<dbReference type="Proteomes" id="UP000711047">
    <property type="component" value="Unassembled WGS sequence"/>
</dbReference>
<evidence type="ECO:0000259" key="15">
    <source>
        <dbReference type="PROSITE" id="PS50109"/>
    </source>
</evidence>
<evidence type="ECO:0000259" key="16">
    <source>
        <dbReference type="PROSITE" id="PS50885"/>
    </source>
</evidence>
<dbReference type="PROSITE" id="PS50109">
    <property type="entry name" value="HIS_KIN"/>
    <property type="match status" value="1"/>
</dbReference>
<dbReference type="PRINTS" id="PR00344">
    <property type="entry name" value="BCTRLSENSOR"/>
</dbReference>
<evidence type="ECO:0000256" key="5">
    <source>
        <dbReference type="ARBA" id="ARBA00022553"/>
    </source>
</evidence>
<dbReference type="RefSeq" id="WP_173140279.1">
    <property type="nucleotide sequence ID" value="NZ_JABMKX010000024.1"/>
</dbReference>
<dbReference type="SMART" id="SM00388">
    <property type="entry name" value="HisKA"/>
    <property type="match status" value="1"/>
</dbReference>